<dbReference type="Proteomes" id="UP000283805">
    <property type="component" value="Unassembled WGS sequence"/>
</dbReference>
<feature type="compositionally biased region" description="Basic and acidic residues" evidence="1">
    <location>
        <begin position="160"/>
        <end position="175"/>
    </location>
</feature>
<sequence>MSTRPTGTILDDDRLLELRKTDESAASELALELTPVTEFMDAAAGDQIDWDVDEYEDQPMLVCSAIPDAQVADAPYPRQLLEESGEIVAPVPDPLVRAEPPEGLGLDLEAYDPSQPLLFDAITAAETIGLVPVRFDDGEPYRAEPLPNTPDDSDPIAEGTIEHERDGDPTPRPETMDAPIDPLAFDDVMANAPTDVPEADVVGILEAIETHDLVGAGDHVAGKPPLSVDDRAVCLLPDDAWTERLAPALEERDVDVDLGALEVAKAVHERQAEELVAAAGTDEYDDLLEAYAVVVTDERDTAEWEVSEPGTADRS</sequence>
<evidence type="ECO:0000313" key="2">
    <source>
        <dbReference type="EMBL" id="RKD97285.1"/>
    </source>
</evidence>
<evidence type="ECO:0000313" key="3">
    <source>
        <dbReference type="Proteomes" id="UP000283805"/>
    </source>
</evidence>
<reference evidence="2 3" key="1">
    <citation type="submission" date="2018-09" db="EMBL/GenBank/DDBJ databases">
        <title>Genomic Encyclopedia of Archaeal and Bacterial Type Strains, Phase II (KMG-II): from individual species to whole genera.</title>
        <authorList>
            <person name="Goeker M."/>
        </authorList>
    </citation>
    <scope>NUCLEOTIDE SEQUENCE [LARGE SCALE GENOMIC DNA]</scope>
    <source>
        <strain evidence="2 3">DSM 13151</strain>
    </source>
</reference>
<feature type="region of interest" description="Disordered" evidence="1">
    <location>
        <begin position="139"/>
        <end position="176"/>
    </location>
</feature>
<comment type="caution">
    <text evidence="2">The sequence shown here is derived from an EMBL/GenBank/DDBJ whole genome shotgun (WGS) entry which is preliminary data.</text>
</comment>
<dbReference type="RefSeq" id="WP_120242841.1">
    <property type="nucleotide sequence ID" value="NZ_RAPO01000001.1"/>
</dbReference>
<proteinExistence type="predicted"/>
<keyword evidence="3" id="KW-1185">Reference proteome</keyword>
<organism evidence="2 3">
    <name type="scientific">Halopiger aswanensis</name>
    <dbReference type="NCBI Taxonomy" id="148449"/>
    <lineage>
        <taxon>Archaea</taxon>
        <taxon>Methanobacteriati</taxon>
        <taxon>Methanobacteriota</taxon>
        <taxon>Stenosarchaea group</taxon>
        <taxon>Halobacteria</taxon>
        <taxon>Halobacteriales</taxon>
        <taxon>Natrialbaceae</taxon>
        <taxon>Halopiger</taxon>
    </lineage>
</organism>
<gene>
    <name evidence="2" type="ORF">ATJ93_0270</name>
</gene>
<name>A0A419WP93_9EURY</name>
<dbReference type="OrthoDB" id="204985at2157"/>
<dbReference type="EMBL" id="RAPO01000001">
    <property type="protein sequence ID" value="RKD97285.1"/>
    <property type="molecule type" value="Genomic_DNA"/>
</dbReference>
<evidence type="ECO:0000256" key="1">
    <source>
        <dbReference type="SAM" id="MobiDB-lite"/>
    </source>
</evidence>
<protein>
    <submittedName>
        <fullName evidence="2">Uncharacterized protein</fullName>
    </submittedName>
</protein>
<accession>A0A419WP93</accession>
<dbReference type="AlphaFoldDB" id="A0A419WP93"/>